<dbReference type="Proteomes" id="UP000183144">
    <property type="component" value="Unassembled WGS sequence"/>
</dbReference>
<dbReference type="InterPro" id="IPR023459">
    <property type="entry name" value="Tscrpt_elong_fac_GreA/B_fam"/>
</dbReference>
<reference evidence="11 12" key="1">
    <citation type="journal article" date="2016" name="Environ. Microbiol.">
        <title>Genomic resolution of a cold subsurface aquifer community provides metabolic insights for novel microbes adapted to high CO concentrations.</title>
        <authorList>
            <person name="Probst A.J."/>
            <person name="Castelle C.J."/>
            <person name="Singh A."/>
            <person name="Brown C.T."/>
            <person name="Anantharaman K."/>
            <person name="Sharon I."/>
            <person name="Hug L.A."/>
            <person name="Burstein D."/>
            <person name="Emerson J.B."/>
            <person name="Thomas B.C."/>
            <person name="Banfield J.F."/>
        </authorList>
    </citation>
    <scope>NUCLEOTIDE SEQUENCE [LARGE SCALE GENOMIC DNA]</scope>
    <source>
        <strain evidence="11">CG1_02_47_37</strain>
    </source>
</reference>
<evidence type="ECO:0000256" key="7">
    <source>
        <dbReference type="ARBA" id="ARBA00030776"/>
    </source>
</evidence>
<dbReference type="PANTHER" id="PTHR30437:SF4">
    <property type="entry name" value="TRANSCRIPTION ELONGATION FACTOR GREA"/>
    <property type="match status" value="1"/>
</dbReference>
<dbReference type="HAMAP" id="MF_00105">
    <property type="entry name" value="GreA_GreB"/>
    <property type="match status" value="1"/>
</dbReference>
<comment type="function">
    <text evidence="6 8">Necessary for efficient RNA polymerase transcription elongation past template-encoded arresting sites. The arresting sites in DNA have the property of trapping a certain fraction of elongating RNA polymerases that pass through, resulting in locked ternary complexes. Cleavage of the nascent transcript by cleavage factors such as GreA or GreB allows the resumption of elongation from the new 3'terminus. GreA releases sequences of 2 to 3 nucleotides.</text>
</comment>
<dbReference type="InterPro" id="IPR028624">
    <property type="entry name" value="Tscrpt_elong_fac_GreA/B"/>
</dbReference>
<dbReference type="EMBL" id="MNUI01000014">
    <property type="protein sequence ID" value="OIN89827.1"/>
    <property type="molecule type" value="Genomic_DNA"/>
</dbReference>
<dbReference type="AlphaFoldDB" id="A0A1J4RR23"/>
<accession>A0A1J4RR23</accession>
<evidence type="ECO:0000256" key="6">
    <source>
        <dbReference type="ARBA" id="ARBA00024916"/>
    </source>
</evidence>
<evidence type="ECO:0000259" key="9">
    <source>
        <dbReference type="Pfam" id="PF01272"/>
    </source>
</evidence>
<name>A0A1J4RR23_9BACT</name>
<dbReference type="PIRSF" id="PIRSF006092">
    <property type="entry name" value="GreA_GreB"/>
    <property type="match status" value="1"/>
</dbReference>
<gene>
    <name evidence="8" type="primary">greA</name>
    <name evidence="11" type="ORF">AUJ59_00675</name>
</gene>
<comment type="caution">
    <text evidence="11">The sequence shown here is derived from an EMBL/GenBank/DDBJ whole genome shotgun (WGS) entry which is preliminary data.</text>
</comment>
<dbReference type="GO" id="GO:0003677">
    <property type="term" value="F:DNA binding"/>
    <property type="evidence" value="ECO:0007669"/>
    <property type="project" value="UniProtKB-UniRule"/>
</dbReference>
<feature type="domain" description="Transcription elongation factor GreA/GreB C-terminal" evidence="9">
    <location>
        <begin position="79"/>
        <end position="150"/>
    </location>
</feature>
<dbReference type="SUPFAM" id="SSF46557">
    <property type="entry name" value="GreA transcript cleavage protein, N-terminal domain"/>
    <property type="match status" value="1"/>
</dbReference>
<dbReference type="STRING" id="1805034.AUJ59_00675"/>
<dbReference type="GO" id="GO:0032784">
    <property type="term" value="P:regulation of DNA-templated transcription elongation"/>
    <property type="evidence" value="ECO:0007669"/>
    <property type="project" value="UniProtKB-UniRule"/>
</dbReference>
<evidence type="ECO:0000313" key="11">
    <source>
        <dbReference type="EMBL" id="OIN89827.1"/>
    </source>
</evidence>
<evidence type="ECO:0000256" key="1">
    <source>
        <dbReference type="ARBA" id="ARBA00008213"/>
    </source>
</evidence>
<dbReference type="InterPro" id="IPR001437">
    <property type="entry name" value="Tscrpt_elong_fac_GreA/B_C"/>
</dbReference>
<dbReference type="InterPro" id="IPR022691">
    <property type="entry name" value="Tscrpt_elong_fac_GreA/B_N"/>
</dbReference>
<evidence type="ECO:0000256" key="2">
    <source>
        <dbReference type="ARBA" id="ARBA00013729"/>
    </source>
</evidence>
<dbReference type="InterPro" id="IPR036805">
    <property type="entry name" value="Tscrpt_elong_fac_GreA/B_N_sf"/>
</dbReference>
<dbReference type="Pfam" id="PF03449">
    <property type="entry name" value="GreA_GreB_N"/>
    <property type="match status" value="1"/>
</dbReference>
<comment type="similarity">
    <text evidence="1 8">Belongs to the GreA/GreB family.</text>
</comment>
<dbReference type="GO" id="GO:0070063">
    <property type="term" value="F:RNA polymerase binding"/>
    <property type="evidence" value="ECO:0007669"/>
    <property type="project" value="InterPro"/>
</dbReference>
<dbReference type="SUPFAM" id="SSF54534">
    <property type="entry name" value="FKBP-like"/>
    <property type="match status" value="1"/>
</dbReference>
<keyword evidence="5 8" id="KW-0804">Transcription</keyword>
<evidence type="ECO:0000256" key="5">
    <source>
        <dbReference type="ARBA" id="ARBA00023163"/>
    </source>
</evidence>
<keyword evidence="3 8" id="KW-0805">Transcription regulation</keyword>
<evidence type="ECO:0000259" key="10">
    <source>
        <dbReference type="Pfam" id="PF03449"/>
    </source>
</evidence>
<evidence type="ECO:0000256" key="3">
    <source>
        <dbReference type="ARBA" id="ARBA00023015"/>
    </source>
</evidence>
<protein>
    <recommendedName>
        <fullName evidence="2 8">Transcription elongation factor GreA</fullName>
    </recommendedName>
    <alternativeName>
        <fullName evidence="7 8">Transcript cleavage factor GreA</fullName>
    </alternativeName>
</protein>
<dbReference type="FunFam" id="1.10.287.180:FF:000001">
    <property type="entry name" value="Transcription elongation factor GreA"/>
    <property type="match status" value="1"/>
</dbReference>
<dbReference type="InterPro" id="IPR036953">
    <property type="entry name" value="GreA/GreB_C_sf"/>
</dbReference>
<feature type="domain" description="Transcription elongation factor GreA/GreB N-terminal" evidence="10">
    <location>
        <begin position="6"/>
        <end position="73"/>
    </location>
</feature>
<evidence type="ECO:0000256" key="4">
    <source>
        <dbReference type="ARBA" id="ARBA00023125"/>
    </source>
</evidence>
<sequence length="151" mass="16615">MNKIAFTKTGLDKIVAERNKLLAERPEAVSHLTKAREMGDLSENGYYKESRARLSFIDGRLAHFERIIKAAEVVAPINGDTIDFGSQVVISNGQKEFKYKVVGSFESNPNQQTISIRSPLGQALMGRKTGDEVSVTIPNGTVTYKILKVSA</sequence>
<organism evidence="11 12">
    <name type="scientific">Candidatus Beckwithbacteria bacterium CG1_02_47_37</name>
    <dbReference type="NCBI Taxonomy" id="1805034"/>
    <lineage>
        <taxon>Bacteria</taxon>
        <taxon>Candidatus Beckwithiibacteriota</taxon>
    </lineage>
</organism>
<dbReference type="Gene3D" id="1.10.287.180">
    <property type="entry name" value="Transcription elongation factor, GreA/GreB, N-terminal domain"/>
    <property type="match status" value="1"/>
</dbReference>
<dbReference type="GO" id="GO:0006354">
    <property type="term" value="P:DNA-templated transcription elongation"/>
    <property type="evidence" value="ECO:0007669"/>
    <property type="project" value="TreeGrafter"/>
</dbReference>
<evidence type="ECO:0000313" key="12">
    <source>
        <dbReference type="Proteomes" id="UP000183144"/>
    </source>
</evidence>
<proteinExistence type="inferred from homology"/>
<dbReference type="Pfam" id="PF01272">
    <property type="entry name" value="GreA_GreB"/>
    <property type="match status" value="1"/>
</dbReference>
<dbReference type="PANTHER" id="PTHR30437">
    <property type="entry name" value="TRANSCRIPTION ELONGATION FACTOR GREA"/>
    <property type="match status" value="1"/>
</dbReference>
<keyword evidence="4 8" id="KW-0238">DNA-binding</keyword>
<evidence type="ECO:0000256" key="8">
    <source>
        <dbReference type="HAMAP-Rule" id="MF_00105"/>
    </source>
</evidence>
<dbReference type="Gene3D" id="3.10.50.30">
    <property type="entry name" value="Transcription elongation factor, GreA/GreB, C-terminal domain"/>
    <property type="match status" value="1"/>
</dbReference>